<feature type="region of interest" description="Disordered" evidence="1">
    <location>
        <begin position="31"/>
        <end position="51"/>
    </location>
</feature>
<evidence type="ECO:0000313" key="2">
    <source>
        <dbReference type="EMBL" id="GFJ90900.1"/>
    </source>
</evidence>
<gene>
    <name evidence="2" type="ORF">Prum_045420</name>
</gene>
<sequence length="158" mass="16298">MSLVVLAVGATVALAAGGAWWVAAAPTVTGTPRASTAPPIEPEPAVEQPLGNPADMLPEFPNTLTRQIDRLDPDESWVLMVDTAKDARYLVQYVCLGPGSLRIRIEGTANGQELYELDCGGSFSAIEVTAAGPSLTVDVGRPGQGDGAEVGVQVLGLS</sequence>
<comment type="caution">
    <text evidence="2">The sequence shown here is derived from an EMBL/GenBank/DDBJ whole genome shotgun (WGS) entry which is preliminary data.</text>
</comment>
<organism evidence="2 3">
    <name type="scientific">Phytohabitans rumicis</name>
    <dbReference type="NCBI Taxonomy" id="1076125"/>
    <lineage>
        <taxon>Bacteria</taxon>
        <taxon>Bacillati</taxon>
        <taxon>Actinomycetota</taxon>
        <taxon>Actinomycetes</taxon>
        <taxon>Micromonosporales</taxon>
        <taxon>Micromonosporaceae</taxon>
    </lineage>
</organism>
<accession>A0A6V8L5N4</accession>
<dbReference type="Proteomes" id="UP000482960">
    <property type="component" value="Unassembled WGS sequence"/>
</dbReference>
<name>A0A6V8L5N4_9ACTN</name>
<evidence type="ECO:0000256" key="1">
    <source>
        <dbReference type="SAM" id="MobiDB-lite"/>
    </source>
</evidence>
<dbReference type="Pfam" id="PF19487">
    <property type="entry name" value="DUF6023"/>
    <property type="match status" value="1"/>
</dbReference>
<keyword evidence="3" id="KW-1185">Reference proteome</keyword>
<evidence type="ECO:0000313" key="3">
    <source>
        <dbReference type="Proteomes" id="UP000482960"/>
    </source>
</evidence>
<dbReference type="InterPro" id="IPR046065">
    <property type="entry name" value="DUF6023"/>
</dbReference>
<dbReference type="AlphaFoldDB" id="A0A6V8L5N4"/>
<reference evidence="2 3" key="2">
    <citation type="submission" date="2020-03" db="EMBL/GenBank/DDBJ databases">
        <authorList>
            <person name="Ichikawa N."/>
            <person name="Kimura A."/>
            <person name="Kitahashi Y."/>
            <person name="Uohara A."/>
        </authorList>
    </citation>
    <scope>NUCLEOTIDE SEQUENCE [LARGE SCALE GENOMIC DNA]</scope>
    <source>
        <strain evidence="2 3">NBRC 108638</strain>
    </source>
</reference>
<dbReference type="RefSeq" id="WP_173078151.1">
    <property type="nucleotide sequence ID" value="NZ_BLPG01000001.1"/>
</dbReference>
<reference evidence="2 3" key="1">
    <citation type="submission" date="2020-03" db="EMBL/GenBank/DDBJ databases">
        <title>Whole genome shotgun sequence of Phytohabitans rumicis NBRC 108638.</title>
        <authorList>
            <person name="Komaki H."/>
            <person name="Tamura T."/>
        </authorList>
    </citation>
    <scope>NUCLEOTIDE SEQUENCE [LARGE SCALE GENOMIC DNA]</scope>
    <source>
        <strain evidence="2 3">NBRC 108638</strain>
    </source>
</reference>
<protein>
    <submittedName>
        <fullName evidence="2">Uncharacterized protein</fullName>
    </submittedName>
</protein>
<proteinExistence type="predicted"/>
<dbReference type="EMBL" id="BLPG01000001">
    <property type="protein sequence ID" value="GFJ90900.1"/>
    <property type="molecule type" value="Genomic_DNA"/>
</dbReference>